<accession>A0A3P7P397</accession>
<dbReference type="Gene3D" id="3.30.2010.20">
    <property type="match status" value="1"/>
</dbReference>
<dbReference type="RefSeq" id="WP_125137219.1">
    <property type="nucleotide sequence ID" value="NZ_LR130778.1"/>
</dbReference>
<dbReference type="CDD" id="cd12953">
    <property type="entry name" value="MMP_TTHA0227"/>
    <property type="match status" value="1"/>
</dbReference>
<dbReference type="InterPro" id="IPR038555">
    <property type="entry name" value="Zincin_1_sf"/>
</dbReference>
<sequence>MADTDTFPSMEAIRDMLDDIQEDLPPILFEELNGGVLLLPEHKLHPESRKEDKLYIKGEYHRSRTLGRQIIIYYGTFKKLYETKSEKKIYKELKKTLHHEFVHHIESLGGEIDLEIDDAIRLEAYRRKKRIKKEE</sequence>
<name>A0A3P7P397_9FIRM</name>
<keyword evidence="2" id="KW-1185">Reference proteome</keyword>
<proteinExistence type="predicted"/>
<organism evidence="1 2">
    <name type="scientific">Petrocella atlantisensis</name>
    <dbReference type="NCBI Taxonomy" id="2173034"/>
    <lineage>
        <taxon>Bacteria</taxon>
        <taxon>Bacillati</taxon>
        <taxon>Bacillota</taxon>
        <taxon>Clostridia</taxon>
        <taxon>Lachnospirales</taxon>
        <taxon>Vallitaleaceae</taxon>
        <taxon>Petrocella</taxon>
    </lineage>
</organism>
<gene>
    <name evidence="1" type="ORF">PATL70BA_2125</name>
</gene>
<dbReference type="SUPFAM" id="SSF55486">
    <property type="entry name" value="Metalloproteases ('zincins'), catalytic domain"/>
    <property type="match status" value="1"/>
</dbReference>
<evidence type="ECO:0008006" key="3">
    <source>
        <dbReference type="Google" id="ProtNLM"/>
    </source>
</evidence>
<dbReference type="AlphaFoldDB" id="A0A3P7P397"/>
<dbReference type="OrthoDB" id="5071at2"/>
<evidence type="ECO:0000313" key="2">
    <source>
        <dbReference type="Proteomes" id="UP000279029"/>
    </source>
</evidence>
<evidence type="ECO:0000313" key="1">
    <source>
        <dbReference type="EMBL" id="VDN48010.1"/>
    </source>
</evidence>
<dbReference type="EMBL" id="LR130778">
    <property type="protein sequence ID" value="VDN48010.1"/>
    <property type="molecule type" value="Genomic_DNA"/>
</dbReference>
<protein>
    <recommendedName>
        <fullName evidence="3">Metallopeptidase family protein</fullName>
    </recommendedName>
</protein>
<reference evidence="1 2" key="1">
    <citation type="submission" date="2018-09" db="EMBL/GenBank/DDBJ databases">
        <authorList>
            <person name="Postec A."/>
        </authorList>
    </citation>
    <scope>NUCLEOTIDE SEQUENCE [LARGE SCALE GENOMIC DNA]</scope>
    <source>
        <strain evidence="1">70B-A</strain>
    </source>
</reference>
<dbReference type="KEGG" id="cbar:PATL70BA_2125"/>
<dbReference type="Proteomes" id="UP000279029">
    <property type="component" value="Chromosome"/>
</dbReference>